<comment type="subcellular location">
    <subcellularLocation>
        <location evidence="1">Endomembrane system</location>
    </subcellularLocation>
</comment>
<name>A0AAD3Y3F6_NEPGR</name>
<feature type="transmembrane region" description="Helical" evidence="8">
    <location>
        <begin position="80"/>
        <end position="100"/>
    </location>
</feature>
<dbReference type="PANTHER" id="PTHR13301">
    <property type="entry name" value="X-BOX TRANSCRIPTION FACTOR-RELATED"/>
    <property type="match status" value="1"/>
</dbReference>
<keyword evidence="5 8" id="KW-1133">Transmembrane helix</keyword>
<sequence length="262" mass="29486">MTQLLVQQKRWGEGLLQLMLSKYSPLWRGCGRISFGLQLGYSYYGLWAANGLATLCYSTIPSLFLLKGIPVFPEISGPWFVPFAYIIITKYTYSLAEYLWSQGTVRGWWNEQRVWLYKRNSSYLFASLAAILRLLGLSDLKFVVTDKVADENASERYEMEVMEFGESSPMFTPLAALALMNLLCFAAVLNRAAMDGGGIMMIVETMGLQILLCVALVLINLPLYEAMFFRKDDGKMPRDVTMKSVVYASLVCSGFSLLLLKG</sequence>
<keyword evidence="3" id="KW-0808">Transferase</keyword>
<feature type="transmembrane region" description="Helical" evidence="8">
    <location>
        <begin position="170"/>
        <end position="189"/>
    </location>
</feature>
<evidence type="ECO:0000256" key="5">
    <source>
        <dbReference type="ARBA" id="ARBA00022989"/>
    </source>
</evidence>
<feature type="transmembrane region" description="Helical" evidence="8">
    <location>
        <begin position="244"/>
        <end position="260"/>
    </location>
</feature>
<keyword evidence="2" id="KW-0328">Glycosyltransferase</keyword>
<dbReference type="Pfam" id="PF03552">
    <property type="entry name" value="Cellulose_synt"/>
    <property type="match status" value="1"/>
</dbReference>
<evidence type="ECO:0000256" key="1">
    <source>
        <dbReference type="ARBA" id="ARBA00004308"/>
    </source>
</evidence>
<keyword evidence="6 8" id="KW-0472">Membrane</keyword>
<evidence type="ECO:0000313" key="9">
    <source>
        <dbReference type="EMBL" id="GMH25486.1"/>
    </source>
</evidence>
<dbReference type="GO" id="GO:0016020">
    <property type="term" value="C:membrane"/>
    <property type="evidence" value="ECO:0007669"/>
    <property type="project" value="InterPro"/>
</dbReference>
<evidence type="ECO:0000256" key="4">
    <source>
        <dbReference type="ARBA" id="ARBA00022692"/>
    </source>
</evidence>
<dbReference type="GO" id="GO:0012505">
    <property type="term" value="C:endomembrane system"/>
    <property type="evidence" value="ECO:0007669"/>
    <property type="project" value="UniProtKB-SubCell"/>
</dbReference>
<evidence type="ECO:0000256" key="2">
    <source>
        <dbReference type="ARBA" id="ARBA00022676"/>
    </source>
</evidence>
<feature type="transmembrane region" description="Helical" evidence="8">
    <location>
        <begin position="121"/>
        <end position="138"/>
    </location>
</feature>
<evidence type="ECO:0000256" key="6">
    <source>
        <dbReference type="ARBA" id="ARBA00023136"/>
    </source>
</evidence>
<evidence type="ECO:0000313" key="10">
    <source>
        <dbReference type="Proteomes" id="UP001279734"/>
    </source>
</evidence>
<comment type="caution">
    <text evidence="9">The sequence shown here is derived from an EMBL/GenBank/DDBJ whole genome shotgun (WGS) entry which is preliminary data.</text>
</comment>
<evidence type="ECO:0000256" key="3">
    <source>
        <dbReference type="ARBA" id="ARBA00022679"/>
    </source>
</evidence>
<feature type="transmembrane region" description="Helical" evidence="8">
    <location>
        <begin position="201"/>
        <end position="224"/>
    </location>
</feature>
<dbReference type="GO" id="GO:0071555">
    <property type="term" value="P:cell wall organization"/>
    <property type="evidence" value="ECO:0007669"/>
    <property type="project" value="UniProtKB-KW"/>
</dbReference>
<dbReference type="GO" id="GO:0016760">
    <property type="term" value="F:cellulose synthase (UDP-forming) activity"/>
    <property type="evidence" value="ECO:0007669"/>
    <property type="project" value="InterPro"/>
</dbReference>
<dbReference type="InterPro" id="IPR005150">
    <property type="entry name" value="Cellulose_synth"/>
</dbReference>
<evidence type="ECO:0008006" key="11">
    <source>
        <dbReference type="Google" id="ProtNLM"/>
    </source>
</evidence>
<accession>A0AAD3Y3F6</accession>
<dbReference type="AlphaFoldDB" id="A0AAD3Y3F6"/>
<evidence type="ECO:0000256" key="7">
    <source>
        <dbReference type="ARBA" id="ARBA00023316"/>
    </source>
</evidence>
<organism evidence="9 10">
    <name type="scientific">Nepenthes gracilis</name>
    <name type="common">Slender pitcher plant</name>
    <dbReference type="NCBI Taxonomy" id="150966"/>
    <lineage>
        <taxon>Eukaryota</taxon>
        <taxon>Viridiplantae</taxon>
        <taxon>Streptophyta</taxon>
        <taxon>Embryophyta</taxon>
        <taxon>Tracheophyta</taxon>
        <taxon>Spermatophyta</taxon>
        <taxon>Magnoliopsida</taxon>
        <taxon>eudicotyledons</taxon>
        <taxon>Gunneridae</taxon>
        <taxon>Pentapetalae</taxon>
        <taxon>Caryophyllales</taxon>
        <taxon>Nepenthaceae</taxon>
        <taxon>Nepenthes</taxon>
    </lineage>
</organism>
<keyword evidence="7" id="KW-0961">Cell wall biogenesis/degradation</keyword>
<protein>
    <recommendedName>
        <fullName evidence="11">Cellulose synthase-like protein E1</fullName>
    </recommendedName>
</protein>
<gene>
    <name evidence="9" type="ORF">Nepgr_027329</name>
</gene>
<keyword evidence="4 8" id="KW-0812">Transmembrane</keyword>
<dbReference type="GO" id="GO:0030244">
    <property type="term" value="P:cellulose biosynthetic process"/>
    <property type="evidence" value="ECO:0007669"/>
    <property type="project" value="InterPro"/>
</dbReference>
<feature type="transmembrane region" description="Helical" evidence="8">
    <location>
        <begin position="41"/>
        <end position="60"/>
    </location>
</feature>
<proteinExistence type="predicted"/>
<dbReference type="EMBL" id="BSYO01000029">
    <property type="protein sequence ID" value="GMH25486.1"/>
    <property type="molecule type" value="Genomic_DNA"/>
</dbReference>
<reference evidence="9" key="1">
    <citation type="submission" date="2023-05" db="EMBL/GenBank/DDBJ databases">
        <title>Nepenthes gracilis genome sequencing.</title>
        <authorList>
            <person name="Fukushima K."/>
        </authorList>
    </citation>
    <scope>NUCLEOTIDE SEQUENCE</scope>
    <source>
        <strain evidence="9">SING2019-196</strain>
    </source>
</reference>
<dbReference type="Proteomes" id="UP001279734">
    <property type="component" value="Unassembled WGS sequence"/>
</dbReference>
<evidence type="ECO:0000256" key="8">
    <source>
        <dbReference type="SAM" id="Phobius"/>
    </source>
</evidence>
<keyword evidence="10" id="KW-1185">Reference proteome</keyword>